<feature type="compositionally biased region" description="Basic and acidic residues" evidence="1">
    <location>
        <begin position="187"/>
        <end position="205"/>
    </location>
</feature>
<accession>A0A2R6XHR6</accession>
<dbReference type="EMBL" id="KZ772686">
    <property type="protein sequence ID" value="PTQ45642.1"/>
    <property type="molecule type" value="Genomic_DNA"/>
</dbReference>
<gene>
    <name evidence="2" type="ORF">MARPO_0014s0156</name>
</gene>
<feature type="region of interest" description="Disordered" evidence="1">
    <location>
        <begin position="88"/>
        <end position="145"/>
    </location>
</feature>
<organism evidence="2 3">
    <name type="scientific">Marchantia polymorpha</name>
    <name type="common">Common liverwort</name>
    <name type="synonym">Marchantia aquatica</name>
    <dbReference type="NCBI Taxonomy" id="3197"/>
    <lineage>
        <taxon>Eukaryota</taxon>
        <taxon>Viridiplantae</taxon>
        <taxon>Streptophyta</taxon>
        <taxon>Embryophyta</taxon>
        <taxon>Marchantiophyta</taxon>
        <taxon>Marchantiopsida</taxon>
        <taxon>Marchantiidae</taxon>
        <taxon>Marchantiales</taxon>
        <taxon>Marchantiaceae</taxon>
        <taxon>Marchantia</taxon>
    </lineage>
</organism>
<feature type="compositionally biased region" description="Basic and acidic residues" evidence="1">
    <location>
        <begin position="91"/>
        <end position="121"/>
    </location>
</feature>
<proteinExistence type="predicted"/>
<sequence length="205" mass="24092">MICSTLLQSVHVNGQRPTGGQRTRRTRAQKEERGAREGSDWDWADWTAGSIEGSTVRTVSRSCPPSTVKREERTLRLYERRRRREEGTEDDERRWRRDEREGKEREKKGTRERERERERRGGGGGDAAEKKKKKRGKAKHGLFWPRSVREPASQIRIHCCRSRHIPEIVQQFFLGVGFAGRGWAVGRTREREREGGREGRERERE</sequence>
<dbReference type="AlphaFoldDB" id="A0A2R6XHR6"/>
<feature type="compositionally biased region" description="Basic residues" evidence="1">
    <location>
        <begin position="130"/>
        <end position="140"/>
    </location>
</feature>
<evidence type="ECO:0000313" key="2">
    <source>
        <dbReference type="EMBL" id="PTQ45642.1"/>
    </source>
</evidence>
<evidence type="ECO:0000313" key="3">
    <source>
        <dbReference type="Proteomes" id="UP000244005"/>
    </source>
</evidence>
<feature type="region of interest" description="Disordered" evidence="1">
    <location>
        <begin position="185"/>
        <end position="205"/>
    </location>
</feature>
<protein>
    <submittedName>
        <fullName evidence="2">Uncharacterized protein</fullName>
    </submittedName>
</protein>
<dbReference type="Proteomes" id="UP000244005">
    <property type="component" value="Unassembled WGS sequence"/>
</dbReference>
<feature type="compositionally biased region" description="Polar residues" evidence="1">
    <location>
        <begin position="1"/>
        <end position="12"/>
    </location>
</feature>
<reference evidence="3" key="1">
    <citation type="journal article" date="2017" name="Cell">
        <title>Insights into land plant evolution garnered from the Marchantia polymorpha genome.</title>
        <authorList>
            <person name="Bowman J.L."/>
            <person name="Kohchi T."/>
            <person name="Yamato K.T."/>
            <person name="Jenkins J."/>
            <person name="Shu S."/>
            <person name="Ishizaki K."/>
            <person name="Yamaoka S."/>
            <person name="Nishihama R."/>
            <person name="Nakamura Y."/>
            <person name="Berger F."/>
            <person name="Adam C."/>
            <person name="Aki S.S."/>
            <person name="Althoff F."/>
            <person name="Araki T."/>
            <person name="Arteaga-Vazquez M.A."/>
            <person name="Balasubrmanian S."/>
            <person name="Barry K."/>
            <person name="Bauer D."/>
            <person name="Boehm C.R."/>
            <person name="Briginshaw L."/>
            <person name="Caballero-Perez J."/>
            <person name="Catarino B."/>
            <person name="Chen F."/>
            <person name="Chiyoda S."/>
            <person name="Chovatia M."/>
            <person name="Davies K.M."/>
            <person name="Delmans M."/>
            <person name="Demura T."/>
            <person name="Dierschke T."/>
            <person name="Dolan L."/>
            <person name="Dorantes-Acosta A.E."/>
            <person name="Eklund D.M."/>
            <person name="Florent S.N."/>
            <person name="Flores-Sandoval E."/>
            <person name="Fujiyama A."/>
            <person name="Fukuzawa H."/>
            <person name="Galik B."/>
            <person name="Grimanelli D."/>
            <person name="Grimwood J."/>
            <person name="Grossniklaus U."/>
            <person name="Hamada T."/>
            <person name="Haseloff J."/>
            <person name="Hetherington A.J."/>
            <person name="Higo A."/>
            <person name="Hirakawa Y."/>
            <person name="Hundley H.N."/>
            <person name="Ikeda Y."/>
            <person name="Inoue K."/>
            <person name="Inoue S.I."/>
            <person name="Ishida S."/>
            <person name="Jia Q."/>
            <person name="Kakita M."/>
            <person name="Kanazawa T."/>
            <person name="Kawai Y."/>
            <person name="Kawashima T."/>
            <person name="Kennedy M."/>
            <person name="Kinose K."/>
            <person name="Kinoshita T."/>
            <person name="Kohara Y."/>
            <person name="Koide E."/>
            <person name="Komatsu K."/>
            <person name="Kopischke S."/>
            <person name="Kubo M."/>
            <person name="Kyozuka J."/>
            <person name="Lagercrantz U."/>
            <person name="Lin S.S."/>
            <person name="Lindquist E."/>
            <person name="Lipzen A.M."/>
            <person name="Lu C.W."/>
            <person name="De Luna E."/>
            <person name="Martienssen R.A."/>
            <person name="Minamino N."/>
            <person name="Mizutani M."/>
            <person name="Mizutani M."/>
            <person name="Mochizuki N."/>
            <person name="Monte I."/>
            <person name="Mosher R."/>
            <person name="Nagasaki H."/>
            <person name="Nakagami H."/>
            <person name="Naramoto S."/>
            <person name="Nishitani K."/>
            <person name="Ohtani M."/>
            <person name="Okamoto T."/>
            <person name="Okumura M."/>
            <person name="Phillips J."/>
            <person name="Pollak B."/>
            <person name="Reinders A."/>
            <person name="Rovekamp M."/>
            <person name="Sano R."/>
            <person name="Sawa S."/>
            <person name="Schmid M.W."/>
            <person name="Shirakawa M."/>
            <person name="Solano R."/>
            <person name="Spunde A."/>
            <person name="Suetsugu N."/>
            <person name="Sugano S."/>
            <person name="Sugiyama A."/>
            <person name="Sun R."/>
            <person name="Suzuki Y."/>
            <person name="Takenaka M."/>
            <person name="Takezawa D."/>
            <person name="Tomogane H."/>
            <person name="Tsuzuki M."/>
            <person name="Ueda T."/>
            <person name="Umeda M."/>
            <person name="Ward J.M."/>
            <person name="Watanabe Y."/>
            <person name="Yazaki K."/>
            <person name="Yokoyama R."/>
            <person name="Yoshitake Y."/>
            <person name="Yotsui I."/>
            <person name="Zachgo S."/>
            <person name="Schmutz J."/>
        </authorList>
    </citation>
    <scope>NUCLEOTIDE SEQUENCE [LARGE SCALE GENOMIC DNA]</scope>
    <source>
        <strain evidence="3">Tak-1</strain>
    </source>
</reference>
<feature type="region of interest" description="Disordered" evidence="1">
    <location>
        <begin position="1"/>
        <end position="44"/>
    </location>
</feature>
<evidence type="ECO:0000256" key="1">
    <source>
        <dbReference type="SAM" id="MobiDB-lite"/>
    </source>
</evidence>
<keyword evidence="3" id="KW-1185">Reference proteome</keyword>
<name>A0A2R6XHR6_MARPO</name>
<feature type="compositionally biased region" description="Basic and acidic residues" evidence="1">
    <location>
        <begin position="28"/>
        <end position="39"/>
    </location>
</feature>